<feature type="domain" description="Fibronectin type-III" evidence="4">
    <location>
        <begin position="113"/>
        <end position="208"/>
    </location>
</feature>
<evidence type="ECO:0000259" key="4">
    <source>
        <dbReference type="PROSITE" id="PS50853"/>
    </source>
</evidence>
<dbReference type="STRING" id="8078.ENSFHEP00000027938"/>
<feature type="domain" description="Fibronectin type-III" evidence="4">
    <location>
        <begin position="21"/>
        <end position="112"/>
    </location>
</feature>
<keyword evidence="2" id="KW-1133">Transmembrane helix</keyword>
<feature type="chain" id="PRO_5044549155" evidence="3">
    <location>
        <begin position="20"/>
        <end position="503"/>
    </location>
</feature>
<dbReference type="PROSITE" id="PS50853">
    <property type="entry name" value="FN3"/>
    <property type="match status" value="2"/>
</dbReference>
<dbReference type="GeneTree" id="ENSGT00940000158231"/>
<keyword evidence="7" id="KW-1185">Reference proteome</keyword>
<feature type="region of interest" description="Disordered" evidence="1">
    <location>
        <begin position="320"/>
        <end position="372"/>
    </location>
</feature>
<feature type="region of interest" description="Disordered" evidence="1">
    <location>
        <begin position="395"/>
        <end position="414"/>
    </location>
</feature>
<dbReference type="Gene3D" id="2.60.40.10">
    <property type="entry name" value="Immunoglobulins"/>
    <property type="match status" value="1"/>
</dbReference>
<dbReference type="PANTHER" id="PTHR20859">
    <property type="entry name" value="INTERFERON/INTERLEUKIN RECEPTOR"/>
    <property type="match status" value="1"/>
</dbReference>
<keyword evidence="3" id="KW-0732">Signal</keyword>
<dbReference type="InterPro" id="IPR013783">
    <property type="entry name" value="Ig-like_fold"/>
</dbReference>
<reference evidence="6" key="2">
    <citation type="submission" date="2025-05" db="UniProtKB">
        <authorList>
            <consortium name="Ensembl"/>
        </authorList>
    </citation>
    <scope>IDENTIFICATION</scope>
</reference>
<evidence type="ECO:0000256" key="2">
    <source>
        <dbReference type="SAM" id="Phobius"/>
    </source>
</evidence>
<evidence type="ECO:0000256" key="3">
    <source>
        <dbReference type="SAM" id="SignalP"/>
    </source>
</evidence>
<dbReference type="PANTHER" id="PTHR20859:SF53">
    <property type="entry name" value="INTERLEUKIN-22 RECEPTOR SUBUNIT ALPHA-1"/>
    <property type="match status" value="1"/>
</dbReference>
<protein>
    <submittedName>
        <fullName evidence="5">Cytokine receptor family member B16</fullName>
    </submittedName>
    <submittedName>
        <fullName evidence="6">Interferon alpha/beta receptor 1a-like</fullName>
    </submittedName>
</protein>
<dbReference type="InterPro" id="IPR015373">
    <property type="entry name" value="Interferon/interleukin_rcp_dom"/>
</dbReference>
<reference evidence="5" key="1">
    <citation type="submission" date="2015-01" db="EMBL/GenBank/DDBJ databases">
        <title>EvidentialGene: Evidence-directed Construction of Complete mRNA Transcriptomes without Genomes.</title>
        <authorList>
            <person name="Gilbert D.G."/>
        </authorList>
    </citation>
    <scope>NUCLEOTIDE SEQUENCE</scope>
</reference>
<keyword evidence="2" id="KW-0812">Transmembrane</keyword>
<feature type="region of interest" description="Disordered" evidence="1">
    <location>
        <begin position="428"/>
        <end position="481"/>
    </location>
</feature>
<dbReference type="AlphaFoldDB" id="A0A147AKM0"/>
<dbReference type="Proteomes" id="UP000265000">
    <property type="component" value="Unplaced"/>
</dbReference>
<keyword evidence="2" id="KW-0472">Membrane</keyword>
<evidence type="ECO:0000313" key="5">
    <source>
        <dbReference type="EMBL" id="JAR78672.1"/>
    </source>
</evidence>
<accession>A0A147AKM0</accession>
<evidence type="ECO:0000313" key="6">
    <source>
        <dbReference type="Ensembl" id="ENSFHEP00000027938.1"/>
    </source>
</evidence>
<dbReference type="InterPro" id="IPR003961">
    <property type="entry name" value="FN3_dom"/>
</dbReference>
<feature type="transmembrane region" description="Helical" evidence="2">
    <location>
        <begin position="212"/>
        <end position="238"/>
    </location>
</feature>
<feature type="compositionally biased region" description="Acidic residues" evidence="1">
    <location>
        <begin position="430"/>
        <end position="439"/>
    </location>
</feature>
<dbReference type="GO" id="GO:0004896">
    <property type="term" value="F:cytokine receptor activity"/>
    <property type="evidence" value="ECO:0007669"/>
    <property type="project" value="TreeGrafter"/>
</dbReference>
<dbReference type="InterPro" id="IPR050650">
    <property type="entry name" value="Type-II_Cytokine-TF_Rcpt"/>
</dbReference>
<dbReference type="GO" id="GO:0005886">
    <property type="term" value="C:plasma membrane"/>
    <property type="evidence" value="ECO:0007669"/>
    <property type="project" value="TreeGrafter"/>
</dbReference>
<organism evidence="5">
    <name type="scientific">Fundulus heteroclitus</name>
    <name type="common">Killifish</name>
    <name type="synonym">Mummichog</name>
    <dbReference type="NCBI Taxonomy" id="8078"/>
    <lineage>
        <taxon>Eukaryota</taxon>
        <taxon>Metazoa</taxon>
        <taxon>Chordata</taxon>
        <taxon>Craniata</taxon>
        <taxon>Vertebrata</taxon>
        <taxon>Euteleostomi</taxon>
        <taxon>Actinopterygii</taxon>
        <taxon>Neopterygii</taxon>
        <taxon>Teleostei</taxon>
        <taxon>Neoteleostei</taxon>
        <taxon>Acanthomorphata</taxon>
        <taxon>Ovalentaria</taxon>
        <taxon>Atherinomorphae</taxon>
        <taxon>Cyprinodontiformes</taxon>
        <taxon>Fundulidae</taxon>
        <taxon>Fundulus</taxon>
    </lineage>
</organism>
<evidence type="ECO:0000256" key="1">
    <source>
        <dbReference type="SAM" id="MobiDB-lite"/>
    </source>
</evidence>
<dbReference type="InterPro" id="IPR036116">
    <property type="entry name" value="FN3_sf"/>
</dbReference>
<dbReference type="Pfam" id="PF09294">
    <property type="entry name" value="Interfer-bind"/>
    <property type="match status" value="1"/>
</dbReference>
<feature type="compositionally biased region" description="Basic and acidic residues" evidence="1">
    <location>
        <begin position="323"/>
        <end position="332"/>
    </location>
</feature>
<feature type="signal peptide" evidence="3">
    <location>
        <begin position="1"/>
        <end position="19"/>
    </location>
</feature>
<proteinExistence type="predicted"/>
<keyword evidence="5" id="KW-0675">Receptor</keyword>
<dbReference type="Ensembl" id="ENSFHET00000017121.1">
    <property type="protein sequence ID" value="ENSFHEP00000027938.1"/>
    <property type="gene ID" value="ENSFHEG00000011724.1"/>
</dbReference>
<dbReference type="Pfam" id="PF01108">
    <property type="entry name" value="Tissue_fac"/>
    <property type="match status" value="1"/>
</dbReference>
<evidence type="ECO:0000313" key="7">
    <source>
        <dbReference type="Proteomes" id="UP000265000"/>
    </source>
</evidence>
<dbReference type="EMBL" id="GCES01007651">
    <property type="protein sequence ID" value="JAR78672.1"/>
    <property type="molecule type" value="Transcribed_RNA"/>
</dbReference>
<name>A0A147AKM0_FUNHE</name>
<sequence length="503" mass="55372">MKTLLVAVYLLLQLRAAPASLPAPVKLRVSSLNLHHVLHWEPGPGSPPGTQFIIYKWVEGKKRKPLPRNTTLTSFTLKLDTLKVYHLAVQASYNHTLSPRSGSITFDPLTSTVIGPPLLSLVGCGTYIQVNVSLPEEIQETYQPTFSVLWRMGKDGKSHELISGEMSFNLTNLERGVEYCVQVDTKTRTNMNTRPSVWNCTFTSIPEPENGMVVLVFVTALLIFLLIVLTMALISLYYTGFLCKLKEMPTALVVAQWPDHVFMPNSTAVDPLTIFSHTEKQRSCPVAAPPSARRVSSFSDEDCYEKEEDDAAKLYVNRNAELSSDRGSHQDSADGSGSLGEDGAKDSGCFMKKPPAEEEEEEEEEERRAVSDCYEAKAESVQVSFLRDPDLSGLQVGAAAQEEETSSETQDFSGDVNLFSVTLASMAACDEGDTEEEQDSGNSSTDFLSIYSLKPVSQTDSQSELRHPSEESLTECGYGRRRADSWMNEAEGAGGVSGYLTNR</sequence>
<dbReference type="SUPFAM" id="SSF49265">
    <property type="entry name" value="Fibronectin type III"/>
    <property type="match status" value="2"/>
</dbReference>